<reference evidence="2 3" key="1">
    <citation type="submission" date="2018-05" db="EMBL/GenBank/DDBJ databases">
        <title>Mucilaginibacter hurinus sp. nov., isolated from briquette warehouse soil.</title>
        <authorList>
            <person name="Choi L."/>
        </authorList>
    </citation>
    <scope>NUCLEOTIDE SEQUENCE [LARGE SCALE GENOMIC DNA]</scope>
    <source>
        <strain evidence="2 3">ZR32</strain>
    </source>
</reference>
<proteinExistence type="predicted"/>
<organism evidence="2 3">
    <name type="scientific">Mucilaginibacter hurinus</name>
    <dbReference type="NCBI Taxonomy" id="2201324"/>
    <lineage>
        <taxon>Bacteria</taxon>
        <taxon>Pseudomonadati</taxon>
        <taxon>Bacteroidota</taxon>
        <taxon>Sphingobacteriia</taxon>
        <taxon>Sphingobacteriales</taxon>
        <taxon>Sphingobacteriaceae</taxon>
        <taxon>Mucilaginibacter</taxon>
    </lineage>
</organism>
<dbReference type="PROSITE" id="PS51257">
    <property type="entry name" value="PROKAR_LIPOPROTEIN"/>
    <property type="match status" value="1"/>
</dbReference>
<name>A0A367GPC7_9SPHI</name>
<gene>
    <name evidence="2" type="ORF">DJ568_09135</name>
</gene>
<evidence type="ECO:0008006" key="4">
    <source>
        <dbReference type="Google" id="ProtNLM"/>
    </source>
</evidence>
<evidence type="ECO:0000256" key="1">
    <source>
        <dbReference type="SAM" id="Phobius"/>
    </source>
</evidence>
<dbReference type="Pfam" id="PF16328">
    <property type="entry name" value="DUF4961"/>
    <property type="match status" value="1"/>
</dbReference>
<comment type="caution">
    <text evidence="2">The sequence shown here is derived from an EMBL/GenBank/DDBJ whole genome shotgun (WGS) entry which is preliminary data.</text>
</comment>
<feature type="transmembrane region" description="Helical" evidence="1">
    <location>
        <begin position="12"/>
        <end position="28"/>
    </location>
</feature>
<dbReference type="Proteomes" id="UP000253209">
    <property type="component" value="Unassembled WGS sequence"/>
</dbReference>
<keyword evidence="1" id="KW-0472">Membrane</keyword>
<accession>A0A367GPC7</accession>
<evidence type="ECO:0000313" key="2">
    <source>
        <dbReference type="EMBL" id="RCH55334.1"/>
    </source>
</evidence>
<protein>
    <recommendedName>
        <fullName evidence="4">DUF4961 domain-containing protein</fullName>
    </recommendedName>
</protein>
<dbReference type="InterPro" id="IPR032522">
    <property type="entry name" value="DUF4961"/>
</dbReference>
<dbReference type="AlphaFoldDB" id="A0A367GPC7"/>
<dbReference type="EMBL" id="QGDC01000004">
    <property type="protein sequence ID" value="RCH55334.1"/>
    <property type="molecule type" value="Genomic_DNA"/>
</dbReference>
<keyword evidence="1" id="KW-1133">Transmembrane helix</keyword>
<keyword evidence="1" id="KW-0812">Transmembrane</keyword>
<keyword evidence="3" id="KW-1185">Reference proteome</keyword>
<sequence length="341" mass="37876">MIMMKQIRIHKYFKYLVFAVILFSIGIIQSCVDDIDPVDGVEPQTAKVGEVITINLLVKIKSEALGDFDPSNLYIGFLVPRSWRATQGNNTTITYTSDLGNGRFVLLSDDVKVPNSEYPDLSYPDYLKAVYRAGNNFLDDHEWVVYKTDKQYVIRQGASVNPIITIKTKVGQQNMFTKLAYYVSYNGAGSGQGSNDNKVFLSTKCLEVTGGANEEPIDFCNKPLANASPLAASDNDFLTFDFDNDLLPTGLAGTTDIYLCAQATTADNKVITRCGGVPANQLKPLPNDEYRLVIYPRTFFGLQKDETLTRITYKIANKDGSVKVGKRGTDEAFVYRFTSCN</sequence>
<evidence type="ECO:0000313" key="3">
    <source>
        <dbReference type="Proteomes" id="UP000253209"/>
    </source>
</evidence>